<evidence type="ECO:0000313" key="1">
    <source>
        <dbReference type="EMBL" id="GIQ89485.1"/>
    </source>
</evidence>
<dbReference type="InterPro" id="IPR011053">
    <property type="entry name" value="Single_hybrid_motif"/>
</dbReference>
<dbReference type="EMBL" id="BDIP01005096">
    <property type="protein sequence ID" value="GIQ89485.1"/>
    <property type="molecule type" value="Genomic_DNA"/>
</dbReference>
<dbReference type="Gene3D" id="2.40.50.100">
    <property type="match status" value="1"/>
</dbReference>
<gene>
    <name evidence="1" type="ORF">KIPB_011968</name>
</gene>
<sequence>MLALNKSLAPLGRAFGTMFYTPSHEYVNVEAGIATVGITNYAAHHLGELVYVDMPEVGDAFDQ</sequence>
<protein>
    <submittedName>
        <fullName evidence="1">Glycine cleavage system H-protein</fullName>
    </submittedName>
</protein>
<dbReference type="InterPro" id="IPR002930">
    <property type="entry name" value="GCV_H"/>
</dbReference>
<accession>A0A9K3D883</accession>
<dbReference type="GO" id="GO:0005960">
    <property type="term" value="C:glycine cleavage complex"/>
    <property type="evidence" value="ECO:0007669"/>
    <property type="project" value="InterPro"/>
</dbReference>
<keyword evidence="2" id="KW-1185">Reference proteome</keyword>
<dbReference type="OrthoDB" id="10264154at2759"/>
<dbReference type="GO" id="GO:0019464">
    <property type="term" value="P:glycine decarboxylation via glycine cleavage system"/>
    <property type="evidence" value="ECO:0007669"/>
    <property type="project" value="InterPro"/>
</dbReference>
<dbReference type="PANTHER" id="PTHR11715:SF3">
    <property type="entry name" value="GLYCINE CLEAVAGE SYSTEM H PROTEIN-RELATED"/>
    <property type="match status" value="1"/>
</dbReference>
<name>A0A9K3D883_9EUKA</name>
<dbReference type="GO" id="GO:0009249">
    <property type="term" value="P:protein lipoylation"/>
    <property type="evidence" value="ECO:0007669"/>
    <property type="project" value="TreeGrafter"/>
</dbReference>
<dbReference type="PANTHER" id="PTHR11715">
    <property type="entry name" value="GLYCINE CLEAVAGE SYSTEM H PROTEIN"/>
    <property type="match status" value="1"/>
</dbReference>
<dbReference type="Pfam" id="PF01597">
    <property type="entry name" value="GCV_H"/>
    <property type="match status" value="1"/>
</dbReference>
<dbReference type="InterPro" id="IPR033753">
    <property type="entry name" value="GCV_H/Fam206"/>
</dbReference>
<dbReference type="Proteomes" id="UP000265618">
    <property type="component" value="Unassembled WGS sequence"/>
</dbReference>
<reference evidence="1 2" key="1">
    <citation type="journal article" date="2018" name="PLoS ONE">
        <title>The draft genome of Kipferlia bialata reveals reductive genome evolution in fornicate parasites.</title>
        <authorList>
            <person name="Tanifuji G."/>
            <person name="Takabayashi S."/>
            <person name="Kume K."/>
            <person name="Takagi M."/>
            <person name="Nakayama T."/>
            <person name="Kamikawa R."/>
            <person name="Inagaki Y."/>
            <person name="Hashimoto T."/>
        </authorList>
    </citation>
    <scope>NUCLEOTIDE SEQUENCE [LARGE SCALE GENOMIC DNA]</scope>
    <source>
        <strain evidence="1">NY0173</strain>
    </source>
</reference>
<organism evidence="1 2">
    <name type="scientific">Kipferlia bialata</name>
    <dbReference type="NCBI Taxonomy" id="797122"/>
    <lineage>
        <taxon>Eukaryota</taxon>
        <taxon>Metamonada</taxon>
        <taxon>Carpediemonas-like organisms</taxon>
        <taxon>Kipferlia</taxon>
    </lineage>
</organism>
<dbReference type="SUPFAM" id="SSF51230">
    <property type="entry name" value="Single hybrid motif"/>
    <property type="match status" value="1"/>
</dbReference>
<feature type="non-terminal residue" evidence="1">
    <location>
        <position position="1"/>
    </location>
</feature>
<dbReference type="AlphaFoldDB" id="A0A9K3D883"/>
<evidence type="ECO:0000313" key="2">
    <source>
        <dbReference type="Proteomes" id="UP000265618"/>
    </source>
</evidence>
<dbReference type="GO" id="GO:0005739">
    <property type="term" value="C:mitochondrion"/>
    <property type="evidence" value="ECO:0007669"/>
    <property type="project" value="TreeGrafter"/>
</dbReference>
<proteinExistence type="predicted"/>
<comment type="caution">
    <text evidence="1">The sequence shown here is derived from an EMBL/GenBank/DDBJ whole genome shotgun (WGS) entry which is preliminary data.</text>
</comment>